<dbReference type="InterPro" id="IPR004107">
    <property type="entry name" value="Integrase_SAM-like_N"/>
</dbReference>
<dbReference type="InterPro" id="IPR002104">
    <property type="entry name" value="Integrase_catalytic"/>
</dbReference>
<evidence type="ECO:0000259" key="7">
    <source>
        <dbReference type="PROSITE" id="PS51900"/>
    </source>
</evidence>
<dbReference type="PANTHER" id="PTHR30349:SF64">
    <property type="entry name" value="PROPHAGE INTEGRASE INTD-RELATED"/>
    <property type="match status" value="1"/>
</dbReference>
<feature type="domain" description="Core-binding (CB)" evidence="7">
    <location>
        <begin position="32"/>
        <end position="121"/>
    </location>
</feature>
<dbReference type="PROSITE" id="PS51900">
    <property type="entry name" value="CB"/>
    <property type="match status" value="1"/>
</dbReference>
<dbReference type="InterPro" id="IPR050090">
    <property type="entry name" value="Tyrosine_recombinase_XerCD"/>
</dbReference>
<organism evidence="8 9">
    <name type="scientific">Novosphingobium mathurense</name>
    <dbReference type="NCBI Taxonomy" id="428990"/>
    <lineage>
        <taxon>Bacteria</taxon>
        <taxon>Pseudomonadati</taxon>
        <taxon>Pseudomonadota</taxon>
        <taxon>Alphaproteobacteria</taxon>
        <taxon>Sphingomonadales</taxon>
        <taxon>Sphingomonadaceae</taxon>
        <taxon>Novosphingobium</taxon>
    </lineage>
</organism>
<dbReference type="Gene3D" id="1.10.443.10">
    <property type="entry name" value="Intergrase catalytic core"/>
    <property type="match status" value="1"/>
</dbReference>
<dbReference type="EMBL" id="FVZE01000007">
    <property type="protein sequence ID" value="SLK07825.1"/>
    <property type="molecule type" value="Genomic_DNA"/>
</dbReference>
<dbReference type="SUPFAM" id="SSF47823">
    <property type="entry name" value="lambda integrase-like, N-terminal domain"/>
    <property type="match status" value="1"/>
</dbReference>
<comment type="similarity">
    <text evidence="1">Belongs to the 'phage' integrase family.</text>
</comment>
<dbReference type="AlphaFoldDB" id="A0A1U6III4"/>
<evidence type="ECO:0000256" key="4">
    <source>
        <dbReference type="ARBA" id="ARBA00023172"/>
    </source>
</evidence>
<dbReference type="GO" id="GO:0015074">
    <property type="term" value="P:DNA integration"/>
    <property type="evidence" value="ECO:0007669"/>
    <property type="project" value="UniProtKB-KW"/>
</dbReference>
<dbReference type="GO" id="GO:0006310">
    <property type="term" value="P:DNA recombination"/>
    <property type="evidence" value="ECO:0007669"/>
    <property type="project" value="UniProtKB-KW"/>
</dbReference>
<protein>
    <submittedName>
        <fullName evidence="8">Phage integrase family protein</fullName>
    </submittedName>
</protein>
<dbReference type="InterPro" id="IPR013762">
    <property type="entry name" value="Integrase-like_cat_sf"/>
</dbReference>
<keyword evidence="2" id="KW-0229">DNA integration</keyword>
<evidence type="ECO:0000256" key="1">
    <source>
        <dbReference type="ARBA" id="ARBA00008857"/>
    </source>
</evidence>
<keyword evidence="4" id="KW-0233">DNA recombination</keyword>
<dbReference type="Gene3D" id="1.10.150.130">
    <property type="match status" value="1"/>
</dbReference>
<proteinExistence type="inferred from homology"/>
<evidence type="ECO:0000313" key="9">
    <source>
        <dbReference type="Proteomes" id="UP000190989"/>
    </source>
</evidence>
<evidence type="ECO:0000313" key="8">
    <source>
        <dbReference type="EMBL" id="SLK07825.1"/>
    </source>
</evidence>
<dbReference type="Pfam" id="PF00589">
    <property type="entry name" value="Phage_integrase"/>
    <property type="match status" value="1"/>
</dbReference>
<keyword evidence="9" id="KW-1185">Reference proteome</keyword>
<dbReference type="GO" id="GO:0003677">
    <property type="term" value="F:DNA binding"/>
    <property type="evidence" value="ECO:0007669"/>
    <property type="project" value="UniProtKB-UniRule"/>
</dbReference>
<dbReference type="RefSeq" id="WP_073974081.1">
    <property type="nucleotide sequence ID" value="NZ_FVZE01000007.1"/>
</dbReference>
<dbReference type="InterPro" id="IPR010998">
    <property type="entry name" value="Integrase_recombinase_N"/>
</dbReference>
<gene>
    <name evidence="8" type="ORF">SAMN06295987_10762</name>
</gene>
<dbReference type="PROSITE" id="PS51898">
    <property type="entry name" value="TYR_RECOMBINASE"/>
    <property type="match status" value="1"/>
</dbReference>
<dbReference type="InterPro" id="IPR044068">
    <property type="entry name" value="CB"/>
</dbReference>
<dbReference type="Pfam" id="PF02899">
    <property type="entry name" value="Phage_int_SAM_1"/>
    <property type="match status" value="1"/>
</dbReference>
<name>A0A1U6III4_9SPHN</name>
<evidence type="ECO:0000256" key="5">
    <source>
        <dbReference type="PROSITE-ProRule" id="PRU01248"/>
    </source>
</evidence>
<accession>A0A1U6III4</accession>
<dbReference type="InterPro" id="IPR011010">
    <property type="entry name" value="DNA_brk_join_enz"/>
</dbReference>
<dbReference type="PANTHER" id="PTHR30349">
    <property type="entry name" value="PHAGE INTEGRASE-RELATED"/>
    <property type="match status" value="1"/>
</dbReference>
<dbReference type="Proteomes" id="UP000190989">
    <property type="component" value="Unassembled WGS sequence"/>
</dbReference>
<sequence length="463" mass="51710">MDTSDTSIVIHERRAADGLDSYVPVILRGGEIYDPDLDRYFLDLPLSGARSRHSLRAHGYDVLVWVRFLASVCGKSVWQADTDDVSAYHRARRRSDAEFRVSTSTWNRAIASLDKLYRWAEREGLIERTPFTHRQVWRSSHGGRRAAVTGRNDAYERAARRSDVRFIDLTDYHAFREVGLRGLTVEGTERPGARDRNGARNALFADLLVTTGLRLEEASHLLTAEIPVGGARAERQRRVELPAALTKGDRGRGILLPRRLLPMFDAYIAVERAAAVAKFARRRGWEAIDRPIFIHRPSFRLRALQLVGGGTMDMEVVTPDERARLVICADDGTPGEAAVLWLTEVGHPVLPNSWEAIFARASRRCTDAGIPVRVSPHQLRHSFAVHMLAMLIQRRLAEAAAPVGAMEGYRQLVGDPLQQVQRLLGHSSLATTSIYLDHLATRADTVDAAVEELLALVPDYLPS</sequence>
<dbReference type="SUPFAM" id="SSF56349">
    <property type="entry name" value="DNA breaking-rejoining enzymes"/>
    <property type="match status" value="1"/>
</dbReference>
<reference evidence="9" key="1">
    <citation type="submission" date="2017-02" db="EMBL/GenBank/DDBJ databases">
        <authorList>
            <person name="Varghese N."/>
            <person name="Submissions S."/>
        </authorList>
    </citation>
    <scope>NUCLEOTIDE SEQUENCE [LARGE SCALE GENOMIC DNA]</scope>
    <source>
        <strain evidence="9">SM117</strain>
    </source>
</reference>
<evidence type="ECO:0000256" key="2">
    <source>
        <dbReference type="ARBA" id="ARBA00022908"/>
    </source>
</evidence>
<evidence type="ECO:0000259" key="6">
    <source>
        <dbReference type="PROSITE" id="PS51898"/>
    </source>
</evidence>
<dbReference type="STRING" id="428990.SAMN06295987_10762"/>
<evidence type="ECO:0000256" key="3">
    <source>
        <dbReference type="ARBA" id="ARBA00023125"/>
    </source>
</evidence>
<keyword evidence="3 5" id="KW-0238">DNA-binding</keyword>
<feature type="domain" description="Tyr recombinase" evidence="6">
    <location>
        <begin position="178"/>
        <end position="451"/>
    </location>
</feature>